<dbReference type="PANTHER" id="PTHR46056:SF12">
    <property type="entry name" value="LONG-CHAIN-ALCOHOL OXIDASE"/>
    <property type="match status" value="1"/>
</dbReference>
<dbReference type="Pfam" id="PF00732">
    <property type="entry name" value="GMC_oxred_N"/>
    <property type="match status" value="1"/>
</dbReference>
<dbReference type="RefSeq" id="WP_161352394.1">
    <property type="nucleotide sequence ID" value="NZ_WTUX01000018.1"/>
</dbReference>
<dbReference type="Pfam" id="PF00890">
    <property type="entry name" value="FAD_binding_2"/>
    <property type="match status" value="1"/>
</dbReference>
<protein>
    <submittedName>
        <fullName evidence="8">FAD-binding protein</fullName>
    </submittedName>
</protein>
<keyword evidence="2" id="KW-0285">Flavoprotein</keyword>
<feature type="domain" description="Glucose-methanol-choline oxidoreductase N-terminal" evidence="5">
    <location>
        <begin position="182"/>
        <end position="322"/>
    </location>
</feature>
<accession>A0A845M1M4</accession>
<gene>
    <name evidence="8" type="ORF">GQE99_14660</name>
</gene>
<dbReference type="SUPFAM" id="SSF51905">
    <property type="entry name" value="FAD/NAD(P)-binding domain"/>
    <property type="match status" value="1"/>
</dbReference>
<organism evidence="8 9">
    <name type="scientific">Maritimibacter harenae</name>
    <dbReference type="NCBI Taxonomy" id="2606218"/>
    <lineage>
        <taxon>Bacteria</taxon>
        <taxon>Pseudomonadati</taxon>
        <taxon>Pseudomonadota</taxon>
        <taxon>Alphaproteobacteria</taxon>
        <taxon>Rhodobacterales</taxon>
        <taxon>Roseobacteraceae</taxon>
        <taxon>Maritimibacter</taxon>
    </lineage>
</organism>
<dbReference type="PANTHER" id="PTHR46056">
    <property type="entry name" value="LONG-CHAIN-ALCOHOL OXIDASE"/>
    <property type="match status" value="1"/>
</dbReference>
<evidence type="ECO:0000313" key="9">
    <source>
        <dbReference type="Proteomes" id="UP000467322"/>
    </source>
</evidence>
<feature type="domain" description="Glucose-methanol-choline oxidoreductase C-terminal" evidence="7">
    <location>
        <begin position="420"/>
        <end position="536"/>
    </location>
</feature>
<evidence type="ECO:0000313" key="8">
    <source>
        <dbReference type="EMBL" id="MZR14260.1"/>
    </source>
</evidence>
<dbReference type="Proteomes" id="UP000467322">
    <property type="component" value="Unassembled WGS sequence"/>
</dbReference>
<keyword evidence="3" id="KW-0274">FAD</keyword>
<evidence type="ECO:0000256" key="1">
    <source>
        <dbReference type="ARBA" id="ARBA00010790"/>
    </source>
</evidence>
<keyword evidence="9" id="KW-1185">Reference proteome</keyword>
<dbReference type="GO" id="GO:0050660">
    <property type="term" value="F:flavin adenine dinucleotide binding"/>
    <property type="evidence" value="ECO:0007669"/>
    <property type="project" value="InterPro"/>
</dbReference>
<dbReference type="InterPro" id="IPR000172">
    <property type="entry name" value="GMC_OxRdtase_N"/>
</dbReference>
<evidence type="ECO:0000256" key="2">
    <source>
        <dbReference type="ARBA" id="ARBA00022630"/>
    </source>
</evidence>
<reference evidence="8 9" key="1">
    <citation type="submission" date="2019-12" db="EMBL/GenBank/DDBJ databases">
        <title>Maritimibacter sp. nov. sp. isolated from sea sand.</title>
        <authorList>
            <person name="Kim J."/>
            <person name="Jeong S.E."/>
            <person name="Jung H.S."/>
            <person name="Jeon C.O."/>
        </authorList>
    </citation>
    <scope>NUCLEOTIDE SEQUENCE [LARGE SCALE GENOMIC DNA]</scope>
    <source>
        <strain evidence="8 9">DP07</strain>
    </source>
</reference>
<dbReference type="EMBL" id="WTUX01000018">
    <property type="protein sequence ID" value="MZR14260.1"/>
    <property type="molecule type" value="Genomic_DNA"/>
</dbReference>
<dbReference type="AlphaFoldDB" id="A0A845M1M4"/>
<dbReference type="InterPro" id="IPR036188">
    <property type="entry name" value="FAD/NAD-bd_sf"/>
</dbReference>
<comment type="caution">
    <text evidence="8">The sequence shown here is derived from an EMBL/GenBank/DDBJ whole genome shotgun (WGS) entry which is preliminary data.</text>
</comment>
<dbReference type="GO" id="GO:0016614">
    <property type="term" value="F:oxidoreductase activity, acting on CH-OH group of donors"/>
    <property type="evidence" value="ECO:0007669"/>
    <property type="project" value="InterPro"/>
</dbReference>
<dbReference type="Pfam" id="PF05199">
    <property type="entry name" value="GMC_oxred_C"/>
    <property type="match status" value="1"/>
</dbReference>
<dbReference type="InterPro" id="IPR003953">
    <property type="entry name" value="FAD-dep_OxRdtase_2_FAD-bd"/>
</dbReference>
<dbReference type="Gene3D" id="3.50.50.60">
    <property type="entry name" value="FAD/NAD(P)-binding domain"/>
    <property type="match status" value="2"/>
</dbReference>
<evidence type="ECO:0000259" key="7">
    <source>
        <dbReference type="Pfam" id="PF05199"/>
    </source>
</evidence>
<dbReference type="InterPro" id="IPR007867">
    <property type="entry name" value="GMC_OxRtase_C"/>
</dbReference>
<comment type="similarity">
    <text evidence="1">Belongs to the GMC oxidoreductase family.</text>
</comment>
<keyword evidence="4" id="KW-0560">Oxidoreductase</keyword>
<proteinExistence type="inferred from homology"/>
<sequence length="549" mass="59205">MEDVDVLIVGSGPGGGAAAWRLATKGLRVRVLEAGPAFEPRKDYAQDREDWETPFPVLPGSRAPYDVADLQNLGDEAKNIRSWNSLSGPYVPGERRASFGYHHVRGVGGSSLHFTGEAHRLTPAAMKMRSDFGVAADWPMDYDALAPYWQLAEQTVGIAGPADDLRAPRRKPYPMPAHPFSFASARLAEAARDIGMSIQPNSLAALSTPYDDRPECNFCGGCLRGCQRLDKGTIDVTYLRHAVNTGRCEVLPGVEALQIEAEGNRATGVLCKTQDGLQVFQAKVIFLACGAVQTPRLLLNSAASHSPDGLANESGEVGRNFMETLLFTSSALHPEDLGSHRGLPVDWVSWDYSSPDSIPGLVGGARFGPSMAESDLVGPVAYATRVVDGWGADHKRRMRQTFGRALSVTGIGACLPNVGSFITLSERKDASGLPVPRIHSELKADAFARIRFMAQVCRDILAAANCDKPFEEFSSADAFSSTHVFGTCRMGRNADESVVDEFCRSHRWRNLFITDGSVFPSSGGGESPGLTIQALALRASDHLLSEKTP</sequence>
<evidence type="ECO:0000259" key="5">
    <source>
        <dbReference type="Pfam" id="PF00732"/>
    </source>
</evidence>
<evidence type="ECO:0000256" key="4">
    <source>
        <dbReference type="ARBA" id="ARBA00023002"/>
    </source>
</evidence>
<feature type="domain" description="FAD-dependent oxidoreductase 2 FAD-binding" evidence="6">
    <location>
        <begin position="5"/>
        <end position="40"/>
    </location>
</feature>
<name>A0A845M1M4_9RHOB</name>
<evidence type="ECO:0000259" key="6">
    <source>
        <dbReference type="Pfam" id="PF00890"/>
    </source>
</evidence>
<evidence type="ECO:0000256" key="3">
    <source>
        <dbReference type="ARBA" id="ARBA00022827"/>
    </source>
</evidence>
<dbReference type="PRINTS" id="PR00411">
    <property type="entry name" value="PNDRDTASEI"/>
</dbReference>